<comment type="caution">
    <text evidence="2">The sequence shown here is derived from an EMBL/GenBank/DDBJ whole genome shotgun (WGS) entry which is preliminary data.</text>
</comment>
<evidence type="ECO:0000313" key="3">
    <source>
        <dbReference type="Proteomes" id="UP001229421"/>
    </source>
</evidence>
<proteinExistence type="predicted"/>
<dbReference type="PANTHER" id="PTHR34278">
    <property type="entry name" value="PROTEIN THI031, PUTATIVE-RELATED"/>
    <property type="match status" value="1"/>
</dbReference>
<name>A0AAD8NJ47_TARER</name>
<dbReference type="PANTHER" id="PTHR34278:SF1">
    <property type="entry name" value="PROTEIN THI031, PUTATIVE-RELATED"/>
    <property type="match status" value="1"/>
</dbReference>
<evidence type="ECO:0000313" key="2">
    <source>
        <dbReference type="EMBL" id="KAK1410071.1"/>
    </source>
</evidence>
<organism evidence="2 3">
    <name type="scientific">Tagetes erecta</name>
    <name type="common">African marigold</name>
    <dbReference type="NCBI Taxonomy" id="13708"/>
    <lineage>
        <taxon>Eukaryota</taxon>
        <taxon>Viridiplantae</taxon>
        <taxon>Streptophyta</taxon>
        <taxon>Embryophyta</taxon>
        <taxon>Tracheophyta</taxon>
        <taxon>Spermatophyta</taxon>
        <taxon>Magnoliopsida</taxon>
        <taxon>eudicotyledons</taxon>
        <taxon>Gunneridae</taxon>
        <taxon>Pentapetalae</taxon>
        <taxon>asterids</taxon>
        <taxon>campanulids</taxon>
        <taxon>Asterales</taxon>
        <taxon>Asteraceae</taxon>
        <taxon>Asteroideae</taxon>
        <taxon>Heliantheae alliance</taxon>
        <taxon>Tageteae</taxon>
        <taxon>Tagetes</taxon>
    </lineage>
</organism>
<feature type="compositionally biased region" description="Polar residues" evidence="1">
    <location>
        <begin position="8"/>
        <end position="23"/>
    </location>
</feature>
<dbReference type="EMBL" id="JAUHHV010000010">
    <property type="protein sequence ID" value="KAK1410071.1"/>
    <property type="molecule type" value="Genomic_DNA"/>
</dbReference>
<accession>A0AAD8NJ47</accession>
<dbReference type="Proteomes" id="UP001229421">
    <property type="component" value="Unassembled WGS sequence"/>
</dbReference>
<feature type="region of interest" description="Disordered" evidence="1">
    <location>
        <begin position="1"/>
        <end position="44"/>
    </location>
</feature>
<reference evidence="2" key="1">
    <citation type="journal article" date="2023" name="bioRxiv">
        <title>Improved chromosome-level genome assembly for marigold (Tagetes erecta).</title>
        <authorList>
            <person name="Jiang F."/>
            <person name="Yuan L."/>
            <person name="Wang S."/>
            <person name="Wang H."/>
            <person name="Xu D."/>
            <person name="Wang A."/>
            <person name="Fan W."/>
        </authorList>
    </citation>
    <scope>NUCLEOTIDE SEQUENCE</scope>
    <source>
        <strain evidence="2">WSJ</strain>
        <tissue evidence="2">Leaf</tissue>
    </source>
</reference>
<keyword evidence="3" id="KW-1185">Reference proteome</keyword>
<sequence>MKRIGRHNTISPSNTALPTSMSRQRPCAKTADAAKASTNQSKSTQKCSTLRCFGYHIPPVPKSKDKAKNGMKLRATAGLIACPAGTSAIDALAYLARDESYDDDEEY</sequence>
<protein>
    <submittedName>
        <fullName evidence="2">Uncharacterized protein</fullName>
    </submittedName>
</protein>
<evidence type="ECO:0000256" key="1">
    <source>
        <dbReference type="SAM" id="MobiDB-lite"/>
    </source>
</evidence>
<gene>
    <name evidence="2" type="ORF">QVD17_36604</name>
</gene>
<dbReference type="AlphaFoldDB" id="A0AAD8NJ47"/>